<comment type="caution">
    <text evidence="1">The sequence shown here is derived from an EMBL/GenBank/DDBJ whole genome shotgun (WGS) entry which is preliminary data.</text>
</comment>
<proteinExistence type="predicted"/>
<accession>A0AAI9I393</accession>
<dbReference type="AlphaFoldDB" id="A0AAI9I393"/>
<organism evidence="1">
    <name type="scientific">Providencia stuartii</name>
    <dbReference type="NCBI Taxonomy" id="588"/>
    <lineage>
        <taxon>Bacteria</taxon>
        <taxon>Pseudomonadati</taxon>
        <taxon>Pseudomonadota</taxon>
        <taxon>Gammaproteobacteria</taxon>
        <taxon>Enterobacterales</taxon>
        <taxon>Morganellaceae</taxon>
        <taxon>Providencia</taxon>
    </lineage>
</organism>
<reference evidence="1" key="1">
    <citation type="submission" date="2024-02" db="EMBL/GenBank/DDBJ databases">
        <authorList>
            <consortium name="Clinical and Environmental Microbiology Branch: Whole genome sequencing antimicrobial resistance pathogens in the healthcare setting"/>
        </authorList>
    </citation>
    <scope>NUCLEOTIDE SEQUENCE</scope>
    <source>
        <strain evidence="1">2020GO-00142</strain>
    </source>
</reference>
<sequence length="617" mass="71849">MILNYDGWCRRIDLNFRAEYPYISTRIFKISNYEYHLYAIGLAEDFSHIEKIFDNKIRYITTPIKLVAKIPEKYECELTSIADENIPSNFEGIPFTLDQMLIHIASIHSNVMFSQIREDHENSRIIIELAPNSKQHDLDNVEKTTSQLKSPYSFQVIIGNTEAKKIIMHDEVFSIAPSQYKKDLNCNFLERDESLWFENIDKIYSGEFKKSELYFIEKNKSSCLVNFSIFKNSNLRNHLLLYDIVYCVLPFSENINNFFEDQKISRLEFLTLLKRGRIKILNIQPEIRLDYGLLNEAYSENPSSVISRRALSVLSAIDLVELNQSYIFSDPELEKHILPLLKKISELTAINLDLISNFILWPKKALRNSLDTLNQSGPIGIAQYGVNNTITRLLPSKNKQSYDFEFTVNSNQIHLAHALDATYFPFYTENAEYSDHPYALMMGHLLNFYKKYSYQTLSQCYDMNEMKMITNPSLSLISIFDINEYIPILEFENELSSGTTRKYMQSLFSELSTLDQTDRNERIHQYNIELEKALKNKNKIRHGLDLGLDALGMAVPFLSTIKKALTYQIKRTKSNSSAIQETFDFIEDKALRGNMKQRQISLLTKINRVARLKRSLK</sequence>
<protein>
    <submittedName>
        <fullName evidence="1">Uncharacterized protein</fullName>
    </submittedName>
</protein>
<name>A0AAI9I393_PROST</name>
<gene>
    <name evidence="1" type="ORF">JRA39_003753</name>
</gene>
<dbReference type="EMBL" id="AAZDVE040000042">
    <property type="protein sequence ID" value="EMP9434632.1"/>
    <property type="molecule type" value="Genomic_DNA"/>
</dbReference>
<evidence type="ECO:0000313" key="1">
    <source>
        <dbReference type="EMBL" id="EMP9434632.1"/>
    </source>
</evidence>